<protein>
    <recommendedName>
        <fullName evidence="12">Endonuclease III</fullName>
        <ecNumber evidence="12">4.2.99.18</ecNumber>
    </recommendedName>
    <alternativeName>
        <fullName evidence="12">DNA-(apurinic or apyrimidinic site) lyase</fullName>
    </alternativeName>
</protein>
<dbReference type="InterPro" id="IPR005759">
    <property type="entry name" value="Nth"/>
</dbReference>
<dbReference type="PROSITE" id="PS00764">
    <property type="entry name" value="ENDONUCLEASE_III_1"/>
    <property type="match status" value="1"/>
</dbReference>
<feature type="binding site" evidence="12">
    <location>
        <position position="190"/>
    </location>
    <ligand>
        <name>[4Fe-4S] cluster</name>
        <dbReference type="ChEBI" id="CHEBI:49883"/>
    </ligand>
</feature>
<sequence>MRKKERYQHLIEYFTTNFPEPKTELHYKNAYELLLAVVLSAQCTDKRVNLVIPALLEQFPTPQHLAAATPDDIYPFIKSISYPNNKAKHLAGLGKMLVEQFNAEVPSSVAELQQLPGVGRKTANVISSVIYNQPAMAVDTHVFRVSKRLGLVTQNAHTPLEVEKQLMQGIPQSLVPKAHHWLILHGRYICVARKPKCEHCALTYFCKFYQTHWPNIPDDPENRL</sequence>
<evidence type="ECO:0000256" key="11">
    <source>
        <dbReference type="ARBA" id="ARBA00023295"/>
    </source>
</evidence>
<evidence type="ECO:0000256" key="5">
    <source>
        <dbReference type="ARBA" id="ARBA00022801"/>
    </source>
</evidence>
<evidence type="ECO:0000256" key="7">
    <source>
        <dbReference type="ARBA" id="ARBA00023014"/>
    </source>
</evidence>
<keyword evidence="4 12" id="KW-0227">DNA damage</keyword>
<dbReference type="RefSeq" id="WP_106931758.1">
    <property type="nucleotide sequence ID" value="NZ_PYFT01000001.1"/>
</dbReference>
<evidence type="ECO:0000256" key="8">
    <source>
        <dbReference type="ARBA" id="ARBA00023125"/>
    </source>
</evidence>
<dbReference type="InterPro" id="IPR004035">
    <property type="entry name" value="Endouclease-III_FeS-bd_BS"/>
</dbReference>
<keyword evidence="14" id="KW-0255">Endonuclease</keyword>
<keyword evidence="7 12" id="KW-0411">Iron-sulfur</keyword>
<dbReference type="CDD" id="cd00056">
    <property type="entry name" value="ENDO3c"/>
    <property type="match status" value="1"/>
</dbReference>
<dbReference type="OrthoDB" id="9800977at2"/>
<keyword evidence="15" id="KW-1185">Reference proteome</keyword>
<evidence type="ECO:0000313" key="14">
    <source>
        <dbReference type="EMBL" id="PSR55578.1"/>
    </source>
</evidence>
<gene>
    <name evidence="12 14" type="primary">nth</name>
    <name evidence="14" type="ORF">AHMF7605_19740</name>
</gene>
<comment type="similarity">
    <text evidence="1 12">Belongs to the Nth/MutY family.</text>
</comment>
<keyword evidence="2 12" id="KW-0004">4Fe-4S</keyword>
<dbReference type="NCBIfam" id="TIGR01083">
    <property type="entry name" value="nth"/>
    <property type="match status" value="1"/>
</dbReference>
<evidence type="ECO:0000256" key="6">
    <source>
        <dbReference type="ARBA" id="ARBA00023004"/>
    </source>
</evidence>
<dbReference type="EC" id="4.2.99.18" evidence="12"/>
<dbReference type="GO" id="GO:0051539">
    <property type="term" value="F:4 iron, 4 sulfur cluster binding"/>
    <property type="evidence" value="ECO:0007669"/>
    <property type="project" value="UniProtKB-UniRule"/>
</dbReference>
<feature type="domain" description="HhH-GPD" evidence="13">
    <location>
        <begin position="39"/>
        <end position="188"/>
    </location>
</feature>
<dbReference type="PANTHER" id="PTHR10359">
    <property type="entry name" value="A/G-SPECIFIC ADENINE GLYCOSYLASE/ENDONUCLEASE III"/>
    <property type="match status" value="1"/>
</dbReference>
<keyword evidence="8 12" id="KW-0238">DNA-binding</keyword>
<feature type="binding site" evidence="12">
    <location>
        <position position="200"/>
    </location>
    <ligand>
        <name>[4Fe-4S] cluster</name>
        <dbReference type="ChEBI" id="CHEBI:49883"/>
    </ligand>
</feature>
<dbReference type="GO" id="GO:0019104">
    <property type="term" value="F:DNA N-glycosylase activity"/>
    <property type="evidence" value="ECO:0007669"/>
    <property type="project" value="UniProtKB-UniRule"/>
</dbReference>
<comment type="catalytic activity">
    <reaction evidence="12">
        <text>2'-deoxyribonucleotide-(2'-deoxyribose 5'-phosphate)-2'-deoxyribonucleotide-DNA = a 3'-end 2'-deoxyribonucleotide-(2,3-dehydro-2,3-deoxyribose 5'-phosphate)-DNA + a 5'-end 5'-phospho-2'-deoxyribonucleoside-DNA + H(+)</text>
        <dbReference type="Rhea" id="RHEA:66592"/>
        <dbReference type="Rhea" id="RHEA-COMP:13180"/>
        <dbReference type="Rhea" id="RHEA-COMP:16897"/>
        <dbReference type="Rhea" id="RHEA-COMP:17067"/>
        <dbReference type="ChEBI" id="CHEBI:15378"/>
        <dbReference type="ChEBI" id="CHEBI:136412"/>
        <dbReference type="ChEBI" id="CHEBI:157695"/>
        <dbReference type="ChEBI" id="CHEBI:167181"/>
        <dbReference type="EC" id="4.2.99.18"/>
    </reaction>
</comment>
<dbReference type="Pfam" id="PF00633">
    <property type="entry name" value="HHH"/>
    <property type="match status" value="1"/>
</dbReference>
<dbReference type="Pfam" id="PF00730">
    <property type="entry name" value="HhH-GPD"/>
    <property type="match status" value="1"/>
</dbReference>
<dbReference type="InterPro" id="IPR000445">
    <property type="entry name" value="HhH_motif"/>
</dbReference>
<keyword evidence="10 12" id="KW-0456">Lyase</keyword>
<evidence type="ECO:0000256" key="4">
    <source>
        <dbReference type="ARBA" id="ARBA00022763"/>
    </source>
</evidence>
<evidence type="ECO:0000256" key="9">
    <source>
        <dbReference type="ARBA" id="ARBA00023204"/>
    </source>
</evidence>
<comment type="cofactor">
    <cofactor evidence="12">
        <name>[4Fe-4S] cluster</name>
        <dbReference type="ChEBI" id="CHEBI:49883"/>
    </cofactor>
    <text evidence="12">Binds 1 [4Fe-4S] cluster.</text>
</comment>
<dbReference type="PANTHER" id="PTHR10359:SF18">
    <property type="entry name" value="ENDONUCLEASE III"/>
    <property type="match status" value="1"/>
</dbReference>
<dbReference type="InterPro" id="IPR003265">
    <property type="entry name" value="HhH-GPD_domain"/>
</dbReference>
<evidence type="ECO:0000256" key="12">
    <source>
        <dbReference type="HAMAP-Rule" id="MF_00942"/>
    </source>
</evidence>
<evidence type="ECO:0000256" key="2">
    <source>
        <dbReference type="ARBA" id="ARBA00022485"/>
    </source>
</evidence>
<dbReference type="FunFam" id="1.10.1670.10:FF:000001">
    <property type="entry name" value="Endonuclease III"/>
    <property type="match status" value="1"/>
</dbReference>
<dbReference type="Gene3D" id="1.10.1670.10">
    <property type="entry name" value="Helix-hairpin-Helix base-excision DNA repair enzymes (C-terminal)"/>
    <property type="match status" value="1"/>
</dbReference>
<reference evidence="14 15" key="1">
    <citation type="submission" date="2018-03" db="EMBL/GenBank/DDBJ databases">
        <title>Adhaeribacter sp. HMF7605 Genome sequencing and assembly.</title>
        <authorList>
            <person name="Kang H."/>
            <person name="Kang J."/>
            <person name="Cha I."/>
            <person name="Kim H."/>
            <person name="Joh K."/>
        </authorList>
    </citation>
    <scope>NUCLEOTIDE SEQUENCE [LARGE SCALE GENOMIC DNA]</scope>
    <source>
        <strain evidence="14 15">HMF7605</strain>
    </source>
</reference>
<evidence type="ECO:0000256" key="10">
    <source>
        <dbReference type="ARBA" id="ARBA00023239"/>
    </source>
</evidence>
<keyword evidence="3 12" id="KW-0479">Metal-binding</keyword>
<evidence type="ECO:0000259" key="13">
    <source>
        <dbReference type="SMART" id="SM00478"/>
    </source>
</evidence>
<evidence type="ECO:0000313" key="15">
    <source>
        <dbReference type="Proteomes" id="UP000240357"/>
    </source>
</evidence>
<accession>A0A2T2YJ97</accession>
<dbReference type="SMART" id="SM00478">
    <property type="entry name" value="ENDO3c"/>
    <property type="match status" value="1"/>
</dbReference>
<dbReference type="GO" id="GO:0003677">
    <property type="term" value="F:DNA binding"/>
    <property type="evidence" value="ECO:0007669"/>
    <property type="project" value="UniProtKB-UniRule"/>
</dbReference>
<evidence type="ECO:0000256" key="1">
    <source>
        <dbReference type="ARBA" id="ARBA00008343"/>
    </source>
</evidence>
<keyword evidence="9 12" id="KW-0234">DNA repair</keyword>
<keyword evidence="14" id="KW-0540">Nuclease</keyword>
<comment type="function">
    <text evidence="12">DNA repair enzyme that has both DNA N-glycosylase activity and AP-lyase activity. The DNA N-glycosylase activity releases various damaged pyrimidines from DNA by cleaving the N-glycosidic bond, leaving an AP (apurinic/apyrimidinic) site. The AP-lyase activity cleaves the phosphodiester bond 3' to the AP site by a beta-elimination, leaving a 3'-terminal unsaturated sugar and a product with a terminal 5'-phosphate.</text>
</comment>
<dbReference type="Proteomes" id="UP000240357">
    <property type="component" value="Unassembled WGS sequence"/>
</dbReference>
<dbReference type="InterPro" id="IPR023170">
    <property type="entry name" value="HhH_base_excis_C"/>
</dbReference>
<feature type="binding site" evidence="12">
    <location>
        <position position="197"/>
    </location>
    <ligand>
        <name>[4Fe-4S] cluster</name>
        <dbReference type="ChEBI" id="CHEBI:49883"/>
    </ligand>
</feature>
<dbReference type="PIRSF" id="PIRSF001435">
    <property type="entry name" value="Nth"/>
    <property type="match status" value="1"/>
</dbReference>
<name>A0A2T2YJ97_9BACT</name>
<dbReference type="Gene3D" id="1.10.340.30">
    <property type="entry name" value="Hypothetical protein, domain 2"/>
    <property type="match status" value="1"/>
</dbReference>
<feature type="binding site" evidence="12">
    <location>
        <position position="206"/>
    </location>
    <ligand>
        <name>[4Fe-4S] cluster</name>
        <dbReference type="ChEBI" id="CHEBI:49883"/>
    </ligand>
</feature>
<proteinExistence type="inferred from homology"/>
<dbReference type="InterPro" id="IPR011257">
    <property type="entry name" value="DNA_glycosylase"/>
</dbReference>
<evidence type="ECO:0000256" key="3">
    <source>
        <dbReference type="ARBA" id="ARBA00022723"/>
    </source>
</evidence>
<dbReference type="HAMAP" id="MF_00942">
    <property type="entry name" value="Nth"/>
    <property type="match status" value="1"/>
</dbReference>
<organism evidence="14 15">
    <name type="scientific">Adhaeribacter arboris</name>
    <dbReference type="NCBI Taxonomy" id="2072846"/>
    <lineage>
        <taxon>Bacteria</taxon>
        <taxon>Pseudomonadati</taxon>
        <taxon>Bacteroidota</taxon>
        <taxon>Cytophagia</taxon>
        <taxon>Cytophagales</taxon>
        <taxon>Hymenobacteraceae</taxon>
        <taxon>Adhaeribacter</taxon>
    </lineage>
</organism>
<dbReference type="GO" id="GO:0006285">
    <property type="term" value="P:base-excision repair, AP site formation"/>
    <property type="evidence" value="ECO:0007669"/>
    <property type="project" value="TreeGrafter"/>
</dbReference>
<keyword evidence="5 12" id="KW-0378">Hydrolase</keyword>
<dbReference type="GO" id="GO:0046872">
    <property type="term" value="F:metal ion binding"/>
    <property type="evidence" value="ECO:0007669"/>
    <property type="project" value="UniProtKB-KW"/>
</dbReference>
<dbReference type="AlphaFoldDB" id="A0A2T2YJ97"/>
<dbReference type="GO" id="GO:0140078">
    <property type="term" value="F:class I DNA-(apurinic or apyrimidinic site) endonuclease activity"/>
    <property type="evidence" value="ECO:0007669"/>
    <property type="project" value="UniProtKB-EC"/>
</dbReference>
<keyword evidence="11 12" id="KW-0326">Glycosidase</keyword>
<dbReference type="EMBL" id="PYFT01000001">
    <property type="protein sequence ID" value="PSR55578.1"/>
    <property type="molecule type" value="Genomic_DNA"/>
</dbReference>
<dbReference type="FunFam" id="1.10.340.30:FF:000001">
    <property type="entry name" value="Endonuclease III"/>
    <property type="match status" value="1"/>
</dbReference>
<comment type="caution">
    <text evidence="14">The sequence shown here is derived from an EMBL/GenBank/DDBJ whole genome shotgun (WGS) entry which is preliminary data.</text>
</comment>
<keyword evidence="6 12" id="KW-0408">Iron</keyword>
<dbReference type="SUPFAM" id="SSF48150">
    <property type="entry name" value="DNA-glycosylase"/>
    <property type="match status" value="1"/>
</dbReference>